<feature type="transmembrane region" description="Helical" evidence="1">
    <location>
        <begin position="101"/>
        <end position="121"/>
    </location>
</feature>
<keyword evidence="1" id="KW-0472">Membrane</keyword>
<evidence type="ECO:0000256" key="1">
    <source>
        <dbReference type="SAM" id="Phobius"/>
    </source>
</evidence>
<keyword evidence="1" id="KW-0812">Transmembrane</keyword>
<keyword evidence="1" id="KW-1133">Transmembrane helix</keyword>
<evidence type="ECO:0000313" key="2">
    <source>
        <dbReference type="EMBL" id="SDC55447.1"/>
    </source>
</evidence>
<organism evidence="2 3">
    <name type="scientific">Shouchella lonarensis</name>
    <dbReference type="NCBI Taxonomy" id="1464122"/>
    <lineage>
        <taxon>Bacteria</taxon>
        <taxon>Bacillati</taxon>
        <taxon>Bacillota</taxon>
        <taxon>Bacilli</taxon>
        <taxon>Bacillales</taxon>
        <taxon>Bacillaceae</taxon>
        <taxon>Shouchella</taxon>
    </lineage>
</organism>
<sequence>MLFAWIALMALSCLSLNPQSWVRGLRRRPKPWLLLQSGRYVIGFVIGIVVIYFGLIDLSFTGLLSTFGVVVAINLIVTGLLESVQTIGTGKRVRYTFKLAKVQMATGALLLLVLLGLKLIYPLMVTKELATVGQIERSDEKIASVAEEAVRVVPHKSARYKSEIAFGNIENYSFYELGESNIQKIDDELYWVSPIEYANVWRWFRADHAPGYIMVSAEDPNAEARLVDGYEMKYVPSAFFHENLERHVRQAYGDVVLIGYSFEPDDEGRPYYAYSYARYEHYRAVPKAEGVILVDAETGEMEQYALGEQPDFVDRAIAPTLALDYAYWYGMYSNGLFNAWFAKEGVHEPTSKDDMLGVLGPEQEMYWMIDHMRPNQESNTMVGFTMVNARTGEATYYTGMSGMLNGRGAREVVDKSFQKEQWSGTQPVLYSVYGHYTWVVPVVDKNGLLREIAMVHAETGNISSAPSRKEVFLNYGQMLANDLGVDDYLPTDVLETKTVSGKVYRTSIGANEKYVRVLIEGESTVLEFDIAKHSDAVFIQLNDELEAEVSDTEENILRVESFTNKTMAKEFGAVEDFELNDVSEEEESETEE</sequence>
<dbReference type="AlphaFoldDB" id="A0A1G6MJN2"/>
<dbReference type="OrthoDB" id="3169575at2"/>
<gene>
    <name evidence="2" type="ORF">SAMN05421737_11040</name>
</gene>
<proteinExistence type="predicted"/>
<evidence type="ECO:0000313" key="3">
    <source>
        <dbReference type="Proteomes" id="UP000242662"/>
    </source>
</evidence>
<dbReference type="STRING" id="1464122.SAMN05421737_11040"/>
<feature type="transmembrane region" description="Helical" evidence="1">
    <location>
        <begin position="63"/>
        <end position="81"/>
    </location>
</feature>
<accession>A0A1G6MJN2</accession>
<reference evidence="3" key="1">
    <citation type="submission" date="2016-09" db="EMBL/GenBank/DDBJ databases">
        <authorList>
            <person name="Varghese N."/>
            <person name="Submissions S."/>
        </authorList>
    </citation>
    <scope>NUCLEOTIDE SEQUENCE [LARGE SCALE GENOMIC DNA]</scope>
    <source>
        <strain evidence="3">25nlg</strain>
    </source>
</reference>
<keyword evidence="3" id="KW-1185">Reference proteome</keyword>
<dbReference type="RefSeq" id="WP_090776338.1">
    <property type="nucleotide sequence ID" value="NZ_FMYM01000010.1"/>
</dbReference>
<protein>
    <submittedName>
        <fullName evidence="2">Uncharacterized protein</fullName>
    </submittedName>
</protein>
<dbReference type="Proteomes" id="UP000242662">
    <property type="component" value="Unassembled WGS sequence"/>
</dbReference>
<name>A0A1G6MJN2_9BACI</name>
<feature type="transmembrane region" description="Helical" evidence="1">
    <location>
        <begin position="39"/>
        <end position="56"/>
    </location>
</feature>
<dbReference type="EMBL" id="FMYM01000010">
    <property type="protein sequence ID" value="SDC55447.1"/>
    <property type="molecule type" value="Genomic_DNA"/>
</dbReference>